<name>A0ABR8J447_9NOST</name>
<dbReference type="RefSeq" id="WP_190906754.1">
    <property type="nucleotide sequence ID" value="NZ_JACJTQ010000014.1"/>
</dbReference>
<feature type="signal peptide" evidence="1">
    <location>
        <begin position="1"/>
        <end position="28"/>
    </location>
</feature>
<dbReference type="Gene3D" id="2.40.128.270">
    <property type="match status" value="1"/>
</dbReference>
<evidence type="ECO:0000313" key="3">
    <source>
        <dbReference type="EMBL" id="MBD2692345.1"/>
    </source>
</evidence>
<evidence type="ECO:0000313" key="4">
    <source>
        <dbReference type="Proteomes" id="UP000660381"/>
    </source>
</evidence>
<organism evidence="3 4">
    <name type="scientific">Anabaena catenula FACHB-362</name>
    <dbReference type="NCBI Taxonomy" id="2692877"/>
    <lineage>
        <taxon>Bacteria</taxon>
        <taxon>Bacillati</taxon>
        <taxon>Cyanobacteriota</taxon>
        <taxon>Cyanophyceae</taxon>
        <taxon>Nostocales</taxon>
        <taxon>Nostocaceae</taxon>
        <taxon>Anabaena</taxon>
    </lineage>
</organism>
<keyword evidence="4" id="KW-1185">Reference proteome</keyword>
<sequence>MTRSFVKSAFCLPLAVVCLLGFTGKAFANDYFNISRGDYVLASGLDRKLGNSKIRIYFDGTDKIIGFTVCNNYTANYKLNRGTLAISNLVTTKKDCPNATPLDMQREAQYFDTITKLNEYTSINHEYIQLVILENRELDINLSFFKGL</sequence>
<accession>A0ABR8J447</accession>
<comment type="caution">
    <text evidence="3">The sequence shown here is derived from an EMBL/GenBank/DDBJ whole genome shotgun (WGS) entry which is preliminary data.</text>
</comment>
<protein>
    <submittedName>
        <fullName evidence="3">META domain-containing protein</fullName>
    </submittedName>
</protein>
<gene>
    <name evidence="3" type="ORF">H6G68_11350</name>
</gene>
<proteinExistence type="predicted"/>
<dbReference type="Pfam" id="PF03724">
    <property type="entry name" value="META"/>
    <property type="match status" value="1"/>
</dbReference>
<evidence type="ECO:0000256" key="1">
    <source>
        <dbReference type="SAM" id="SignalP"/>
    </source>
</evidence>
<reference evidence="3 4" key="1">
    <citation type="journal article" date="2020" name="ISME J.">
        <title>Comparative genomics reveals insights into cyanobacterial evolution and habitat adaptation.</title>
        <authorList>
            <person name="Chen M.Y."/>
            <person name="Teng W.K."/>
            <person name="Zhao L."/>
            <person name="Hu C.X."/>
            <person name="Zhou Y.K."/>
            <person name="Han B.P."/>
            <person name="Song L.R."/>
            <person name="Shu W.S."/>
        </authorList>
    </citation>
    <scope>NUCLEOTIDE SEQUENCE [LARGE SCALE GENOMIC DNA]</scope>
    <source>
        <strain evidence="3 4">FACHB-362</strain>
    </source>
</reference>
<keyword evidence="1" id="KW-0732">Signal</keyword>
<dbReference type="InterPro" id="IPR038670">
    <property type="entry name" value="HslJ-like_sf"/>
</dbReference>
<evidence type="ECO:0000259" key="2">
    <source>
        <dbReference type="Pfam" id="PF03724"/>
    </source>
</evidence>
<feature type="domain" description="DUF306" evidence="2">
    <location>
        <begin position="52"/>
        <end position="133"/>
    </location>
</feature>
<dbReference type="InterPro" id="IPR005184">
    <property type="entry name" value="DUF306_Meta_HslJ"/>
</dbReference>
<dbReference type="EMBL" id="JACJTQ010000014">
    <property type="protein sequence ID" value="MBD2692345.1"/>
    <property type="molecule type" value="Genomic_DNA"/>
</dbReference>
<dbReference type="Proteomes" id="UP000660381">
    <property type="component" value="Unassembled WGS sequence"/>
</dbReference>
<feature type="chain" id="PRO_5047091776" evidence="1">
    <location>
        <begin position="29"/>
        <end position="148"/>
    </location>
</feature>